<name>A0A058ZFI8_FONAL</name>
<evidence type="ECO:0000313" key="4">
    <source>
        <dbReference type="Proteomes" id="UP000030693"/>
    </source>
</evidence>
<dbReference type="SUPFAM" id="SSF54236">
    <property type="entry name" value="Ubiquitin-like"/>
    <property type="match status" value="1"/>
</dbReference>
<dbReference type="InterPro" id="IPR029071">
    <property type="entry name" value="Ubiquitin-like_domsf"/>
</dbReference>
<dbReference type="RefSeq" id="XP_009493820.1">
    <property type="nucleotide sequence ID" value="XM_009495545.1"/>
</dbReference>
<evidence type="ECO:0000259" key="2">
    <source>
        <dbReference type="PROSITE" id="PS50053"/>
    </source>
</evidence>
<evidence type="ECO:0000256" key="1">
    <source>
        <dbReference type="SAM" id="MobiDB-lite"/>
    </source>
</evidence>
<accession>A0A058ZFI8</accession>
<reference evidence="3" key="1">
    <citation type="submission" date="2013-04" db="EMBL/GenBank/DDBJ databases">
        <title>The Genome Sequence of Fonticula alba ATCC 38817.</title>
        <authorList>
            <consortium name="The Broad Institute Genomics Platform"/>
            <person name="Russ C."/>
            <person name="Cuomo C."/>
            <person name="Burger G."/>
            <person name="Gray M.W."/>
            <person name="Holland P.W.H."/>
            <person name="King N."/>
            <person name="Lang F.B.F."/>
            <person name="Roger A.J."/>
            <person name="Ruiz-Trillo I."/>
            <person name="Brown M."/>
            <person name="Walker B."/>
            <person name="Young S."/>
            <person name="Zeng Q."/>
            <person name="Gargeya S."/>
            <person name="Fitzgerald M."/>
            <person name="Haas B."/>
            <person name="Abouelleil A."/>
            <person name="Allen A.W."/>
            <person name="Alvarado L."/>
            <person name="Arachchi H.M."/>
            <person name="Berlin A.M."/>
            <person name="Chapman S.B."/>
            <person name="Gainer-Dewar J."/>
            <person name="Goldberg J."/>
            <person name="Griggs A."/>
            <person name="Gujja S."/>
            <person name="Hansen M."/>
            <person name="Howarth C."/>
            <person name="Imamovic A."/>
            <person name="Ireland A."/>
            <person name="Larimer J."/>
            <person name="McCowan C."/>
            <person name="Murphy C."/>
            <person name="Pearson M."/>
            <person name="Poon T.W."/>
            <person name="Priest M."/>
            <person name="Roberts A."/>
            <person name="Saif S."/>
            <person name="Shea T."/>
            <person name="Sisk P."/>
            <person name="Sykes S."/>
            <person name="Wortman J."/>
            <person name="Nusbaum C."/>
            <person name="Birren B."/>
        </authorList>
    </citation>
    <scope>NUCLEOTIDE SEQUENCE [LARGE SCALE GENOMIC DNA]</scope>
    <source>
        <strain evidence="3">ATCC 38817</strain>
    </source>
</reference>
<feature type="region of interest" description="Disordered" evidence="1">
    <location>
        <begin position="349"/>
        <end position="398"/>
    </location>
</feature>
<dbReference type="EMBL" id="KB932202">
    <property type="protein sequence ID" value="KCV72242.1"/>
    <property type="molecule type" value="Genomic_DNA"/>
</dbReference>
<organism evidence="3">
    <name type="scientific">Fonticula alba</name>
    <name type="common">Slime mold</name>
    <dbReference type="NCBI Taxonomy" id="691883"/>
    <lineage>
        <taxon>Eukaryota</taxon>
        <taxon>Rotosphaerida</taxon>
        <taxon>Fonticulaceae</taxon>
        <taxon>Fonticula</taxon>
    </lineage>
</organism>
<feature type="compositionally biased region" description="Low complexity" evidence="1">
    <location>
        <begin position="112"/>
        <end position="122"/>
    </location>
</feature>
<dbReference type="InterPro" id="IPR000626">
    <property type="entry name" value="Ubiquitin-like_dom"/>
</dbReference>
<feature type="region of interest" description="Disordered" evidence="1">
    <location>
        <begin position="292"/>
        <end position="329"/>
    </location>
</feature>
<dbReference type="Pfam" id="PF11976">
    <property type="entry name" value="Rad60-SLD"/>
    <property type="match status" value="1"/>
</dbReference>
<dbReference type="AlphaFoldDB" id="A0A058ZFI8"/>
<proteinExistence type="predicted"/>
<dbReference type="PROSITE" id="PS50053">
    <property type="entry name" value="UBIQUITIN_2"/>
    <property type="match status" value="1"/>
</dbReference>
<keyword evidence="4" id="KW-1185">Reference proteome</keyword>
<feature type="region of interest" description="Disordered" evidence="1">
    <location>
        <begin position="1"/>
        <end position="86"/>
    </location>
</feature>
<feature type="domain" description="Ubiquitin-like" evidence="2">
    <location>
        <begin position="415"/>
        <end position="492"/>
    </location>
</feature>
<dbReference type="SMART" id="SM00213">
    <property type="entry name" value="UBQ"/>
    <property type="match status" value="1"/>
</dbReference>
<feature type="compositionally biased region" description="Low complexity" evidence="1">
    <location>
        <begin position="370"/>
        <end position="391"/>
    </location>
</feature>
<dbReference type="Gene3D" id="3.10.20.90">
    <property type="entry name" value="Phosphatidylinositol 3-kinase Catalytic Subunit, Chain A, domain 1"/>
    <property type="match status" value="1"/>
</dbReference>
<evidence type="ECO:0000313" key="3">
    <source>
        <dbReference type="EMBL" id="KCV72242.1"/>
    </source>
</evidence>
<sequence>MAGPDVIDLVDSSSDEEGDRRQVATARLRRPGSRHASAAAAAPMPAGAEAAPPAISSTRSRRRRSPSPSDEYHPSNYSSHRYAGRQPTLQESVAKLRATSERYLGSSGGDSGASSSVFSSTGTETMRLRGRRLIINIAPAPLAPLLEPFRGKVPPAPTLPVRTVDGSTVEPLSLPFAAYGRACGQTPLGLSADLDLSLLPQRVTDPGSPDGPGPKLDRSAIGGLYFFWRGRRLNPSMYPFMIGMIPDPSQPGLPSPVELLVAPYPYWPTAEALRGQQSDLPAIVQLTNPSSAEGKSAFEAPDGQTSPDTKHGASPGPRGPLPEPPAVPETGMFSLAWAESIVNLLTSDEEADAADSQSPLALEPMGGDLSPKPGGMAPGSASSPSSAGQAADHSATGPSPLLDDLLSLTAFAEEETVLLRFNSATRASITKRVSRNATVADLISQLLEVDFPHAQGISLRFDGEVLSPEETPASLDIEDEDIVDVVLTGGGGGGDGGV</sequence>
<feature type="region of interest" description="Disordered" evidence="1">
    <location>
        <begin position="103"/>
        <end position="123"/>
    </location>
</feature>
<dbReference type="InterPro" id="IPR022617">
    <property type="entry name" value="Rad60/SUMO-like_dom"/>
</dbReference>
<feature type="compositionally biased region" description="Low complexity" evidence="1">
    <location>
        <begin position="36"/>
        <end position="58"/>
    </location>
</feature>
<gene>
    <name evidence="3" type="ORF">H696_01642</name>
</gene>
<dbReference type="GeneID" id="20526367"/>
<dbReference type="Proteomes" id="UP000030693">
    <property type="component" value="Unassembled WGS sequence"/>
</dbReference>
<protein>
    <recommendedName>
        <fullName evidence="2">Ubiquitin-like domain-containing protein</fullName>
    </recommendedName>
</protein>
<dbReference type="CDD" id="cd01763">
    <property type="entry name" value="Ubl_SUMO_like"/>
    <property type="match status" value="1"/>
</dbReference>
<feature type="compositionally biased region" description="Pro residues" evidence="1">
    <location>
        <begin position="317"/>
        <end position="327"/>
    </location>
</feature>